<evidence type="ECO:0000256" key="1">
    <source>
        <dbReference type="ARBA" id="ARBA00005234"/>
    </source>
</evidence>
<dbReference type="Gene3D" id="3.40.395.10">
    <property type="entry name" value="Adenoviral Proteinase, Chain A"/>
    <property type="match status" value="1"/>
</dbReference>
<dbReference type="InterPro" id="IPR038765">
    <property type="entry name" value="Papain-like_cys_pep_sf"/>
</dbReference>
<dbReference type="InterPro" id="IPR003653">
    <property type="entry name" value="Peptidase_C48_C"/>
</dbReference>
<reference evidence="5 6" key="1">
    <citation type="submission" date="2015-01" db="EMBL/GenBank/DDBJ databases">
        <title>Evolution of Trichinella species and genotypes.</title>
        <authorList>
            <person name="Korhonen P.K."/>
            <person name="Edoardo P."/>
            <person name="Giuseppe L.R."/>
            <person name="Gasser R.B."/>
        </authorList>
    </citation>
    <scope>NUCLEOTIDE SEQUENCE [LARGE SCALE GENOMIC DNA]</scope>
    <source>
        <strain evidence="5">ISS470</strain>
    </source>
</reference>
<protein>
    <recommendedName>
        <fullName evidence="4">Ubiquitin-like protease family profile domain-containing protein</fullName>
    </recommendedName>
</protein>
<keyword evidence="2" id="KW-0645">Protease</keyword>
<evidence type="ECO:0000256" key="3">
    <source>
        <dbReference type="ARBA" id="ARBA00022801"/>
    </source>
</evidence>
<feature type="domain" description="Ubiquitin-like protease family profile" evidence="4">
    <location>
        <begin position="1"/>
        <end position="88"/>
    </location>
</feature>
<evidence type="ECO:0000313" key="5">
    <source>
        <dbReference type="EMBL" id="KRY80889.1"/>
    </source>
</evidence>
<dbReference type="Proteomes" id="UP000054995">
    <property type="component" value="Unassembled WGS sequence"/>
</dbReference>
<dbReference type="PROSITE" id="PS50600">
    <property type="entry name" value="ULP_PROTEASE"/>
    <property type="match status" value="1"/>
</dbReference>
<gene>
    <name evidence="5" type="ORF">T4D_9086</name>
</gene>
<keyword evidence="6" id="KW-1185">Reference proteome</keyword>
<accession>A0A0V1F403</accession>
<sequence length="103" mass="11936">MQILSSHDVSMFVVIPVNLCHHWEIIVLNVTEQIQYELVVSLSLLSLLELSGKHIDCIWWRDDIHDGVPMQTNALNCGLFACLFLKYLLHTFEHDFVMEIAIQ</sequence>
<keyword evidence="3" id="KW-0378">Hydrolase</keyword>
<dbReference type="Pfam" id="PF02902">
    <property type="entry name" value="Peptidase_C48"/>
    <property type="match status" value="1"/>
</dbReference>
<dbReference type="GO" id="GO:0006508">
    <property type="term" value="P:proteolysis"/>
    <property type="evidence" value="ECO:0007669"/>
    <property type="project" value="UniProtKB-KW"/>
</dbReference>
<dbReference type="AlphaFoldDB" id="A0A0V1F403"/>
<organism evidence="5 6">
    <name type="scientific">Trichinella pseudospiralis</name>
    <name type="common">Parasitic roundworm</name>
    <dbReference type="NCBI Taxonomy" id="6337"/>
    <lineage>
        <taxon>Eukaryota</taxon>
        <taxon>Metazoa</taxon>
        <taxon>Ecdysozoa</taxon>
        <taxon>Nematoda</taxon>
        <taxon>Enoplea</taxon>
        <taxon>Dorylaimia</taxon>
        <taxon>Trichinellida</taxon>
        <taxon>Trichinellidae</taxon>
        <taxon>Trichinella</taxon>
    </lineage>
</organism>
<dbReference type="OrthoDB" id="1939479at2759"/>
<dbReference type="EMBL" id="JYDT01000297">
    <property type="protein sequence ID" value="KRY80889.1"/>
    <property type="molecule type" value="Genomic_DNA"/>
</dbReference>
<dbReference type="SUPFAM" id="SSF54001">
    <property type="entry name" value="Cysteine proteinases"/>
    <property type="match status" value="1"/>
</dbReference>
<dbReference type="GO" id="GO:0008234">
    <property type="term" value="F:cysteine-type peptidase activity"/>
    <property type="evidence" value="ECO:0007669"/>
    <property type="project" value="InterPro"/>
</dbReference>
<evidence type="ECO:0000313" key="6">
    <source>
        <dbReference type="Proteomes" id="UP000054995"/>
    </source>
</evidence>
<proteinExistence type="inferred from homology"/>
<evidence type="ECO:0000259" key="4">
    <source>
        <dbReference type="PROSITE" id="PS50600"/>
    </source>
</evidence>
<comment type="caution">
    <text evidence="5">The sequence shown here is derived from an EMBL/GenBank/DDBJ whole genome shotgun (WGS) entry which is preliminary data.</text>
</comment>
<comment type="similarity">
    <text evidence="1">Belongs to the peptidase C48 family.</text>
</comment>
<name>A0A0V1F403_TRIPS</name>
<evidence type="ECO:0000256" key="2">
    <source>
        <dbReference type="ARBA" id="ARBA00022670"/>
    </source>
</evidence>